<dbReference type="InterPro" id="IPR013221">
    <property type="entry name" value="Mur_ligase_cen"/>
</dbReference>
<dbReference type="SUPFAM" id="SSF53244">
    <property type="entry name" value="MurD-like peptide ligases, peptide-binding domain"/>
    <property type="match status" value="1"/>
</dbReference>
<comment type="catalytic activity">
    <reaction evidence="13 14">
        <text>UDP-N-acetyl-alpha-D-muramate + L-alanine + ATP = UDP-N-acetyl-alpha-D-muramoyl-L-alanine + ADP + phosphate + H(+)</text>
        <dbReference type="Rhea" id="RHEA:23372"/>
        <dbReference type="ChEBI" id="CHEBI:15378"/>
        <dbReference type="ChEBI" id="CHEBI:30616"/>
        <dbReference type="ChEBI" id="CHEBI:43474"/>
        <dbReference type="ChEBI" id="CHEBI:57972"/>
        <dbReference type="ChEBI" id="CHEBI:70757"/>
        <dbReference type="ChEBI" id="CHEBI:83898"/>
        <dbReference type="ChEBI" id="CHEBI:456216"/>
        <dbReference type="EC" id="6.3.2.8"/>
    </reaction>
</comment>
<dbReference type="Pfam" id="PF08245">
    <property type="entry name" value="Mur_ligase_M"/>
    <property type="match status" value="1"/>
</dbReference>
<dbReference type="InterPro" id="IPR036565">
    <property type="entry name" value="Mur-like_cat_sf"/>
</dbReference>
<dbReference type="InterPro" id="IPR000713">
    <property type="entry name" value="Mur_ligase_N"/>
</dbReference>
<organism evidence="18 19">
    <name type="scientific">Candidatus Ornithomonoglobus merdipullorum</name>
    <dbReference type="NCBI Taxonomy" id="2840895"/>
    <lineage>
        <taxon>Bacteria</taxon>
        <taxon>Bacillati</taxon>
        <taxon>Bacillota</taxon>
        <taxon>Clostridia</taxon>
        <taxon>Candidatus Ornithomonoglobus</taxon>
    </lineage>
</organism>
<keyword evidence="6 14" id="KW-0132">Cell division</keyword>
<keyword evidence="5 14" id="KW-0436">Ligase</keyword>
<evidence type="ECO:0000256" key="11">
    <source>
        <dbReference type="ARBA" id="ARBA00023306"/>
    </source>
</evidence>
<comment type="function">
    <text evidence="14">Cell wall formation.</text>
</comment>
<dbReference type="GO" id="GO:0051301">
    <property type="term" value="P:cell division"/>
    <property type="evidence" value="ECO:0007669"/>
    <property type="project" value="UniProtKB-KW"/>
</dbReference>
<dbReference type="AlphaFoldDB" id="A0A9D1MCR7"/>
<keyword evidence="9 14" id="KW-0133">Cell shape</keyword>
<dbReference type="Gene3D" id="3.40.50.720">
    <property type="entry name" value="NAD(P)-binding Rossmann-like Domain"/>
    <property type="match status" value="1"/>
</dbReference>
<evidence type="ECO:0000256" key="1">
    <source>
        <dbReference type="ARBA" id="ARBA00004496"/>
    </source>
</evidence>
<evidence type="ECO:0000256" key="5">
    <source>
        <dbReference type="ARBA" id="ARBA00022598"/>
    </source>
</evidence>
<evidence type="ECO:0000256" key="10">
    <source>
        <dbReference type="ARBA" id="ARBA00022984"/>
    </source>
</evidence>
<dbReference type="GO" id="GO:0009252">
    <property type="term" value="P:peptidoglycan biosynthetic process"/>
    <property type="evidence" value="ECO:0007669"/>
    <property type="project" value="UniProtKB-UniRule"/>
</dbReference>
<keyword evidence="12 14" id="KW-0961">Cell wall biogenesis/degradation</keyword>
<dbReference type="InterPro" id="IPR050061">
    <property type="entry name" value="MurCDEF_pg_biosynth"/>
</dbReference>
<evidence type="ECO:0000256" key="12">
    <source>
        <dbReference type="ARBA" id="ARBA00023316"/>
    </source>
</evidence>
<dbReference type="GO" id="GO:0005524">
    <property type="term" value="F:ATP binding"/>
    <property type="evidence" value="ECO:0007669"/>
    <property type="project" value="UniProtKB-UniRule"/>
</dbReference>
<dbReference type="EMBL" id="DVNB01000087">
    <property type="protein sequence ID" value="HIU57886.1"/>
    <property type="molecule type" value="Genomic_DNA"/>
</dbReference>
<comment type="caution">
    <text evidence="18">The sequence shown here is derived from an EMBL/GenBank/DDBJ whole genome shotgun (WGS) entry which is preliminary data.</text>
</comment>
<evidence type="ECO:0000256" key="4">
    <source>
        <dbReference type="ARBA" id="ARBA00022490"/>
    </source>
</evidence>
<keyword evidence="10 14" id="KW-0573">Peptidoglycan synthesis</keyword>
<evidence type="ECO:0000259" key="15">
    <source>
        <dbReference type="Pfam" id="PF01225"/>
    </source>
</evidence>
<dbReference type="PANTHER" id="PTHR43445">
    <property type="entry name" value="UDP-N-ACETYLMURAMATE--L-ALANINE LIGASE-RELATED"/>
    <property type="match status" value="1"/>
</dbReference>
<dbReference type="SUPFAM" id="SSF51984">
    <property type="entry name" value="MurCD N-terminal domain"/>
    <property type="match status" value="1"/>
</dbReference>
<dbReference type="SUPFAM" id="SSF53623">
    <property type="entry name" value="MurD-like peptide ligases, catalytic domain"/>
    <property type="match status" value="1"/>
</dbReference>
<feature type="binding site" evidence="14">
    <location>
        <begin position="115"/>
        <end position="121"/>
    </location>
    <ligand>
        <name>ATP</name>
        <dbReference type="ChEBI" id="CHEBI:30616"/>
    </ligand>
</feature>
<keyword evidence="8 14" id="KW-0067">ATP-binding</keyword>
<dbReference type="GO" id="GO:0005737">
    <property type="term" value="C:cytoplasm"/>
    <property type="evidence" value="ECO:0007669"/>
    <property type="project" value="UniProtKB-SubCell"/>
</dbReference>
<keyword evidence="11 14" id="KW-0131">Cell cycle</keyword>
<dbReference type="InterPro" id="IPR005758">
    <property type="entry name" value="UDP-N-AcMur_Ala_ligase_MurC"/>
</dbReference>
<dbReference type="InterPro" id="IPR036615">
    <property type="entry name" value="Mur_ligase_C_dom_sf"/>
</dbReference>
<dbReference type="HAMAP" id="MF_00046">
    <property type="entry name" value="MurC"/>
    <property type="match status" value="1"/>
</dbReference>
<name>A0A9D1MCR7_9FIRM</name>
<evidence type="ECO:0000259" key="16">
    <source>
        <dbReference type="Pfam" id="PF02875"/>
    </source>
</evidence>
<protein>
    <recommendedName>
        <fullName evidence="3 14">UDP-N-acetylmuramate--L-alanine ligase</fullName>
        <ecNumber evidence="3 14">6.3.2.8</ecNumber>
    </recommendedName>
    <alternativeName>
        <fullName evidence="14">UDP-N-acetylmuramoyl-L-alanine synthetase</fullName>
    </alternativeName>
</protein>
<evidence type="ECO:0000256" key="3">
    <source>
        <dbReference type="ARBA" id="ARBA00012211"/>
    </source>
</evidence>
<keyword evidence="4 14" id="KW-0963">Cytoplasm</keyword>
<reference evidence="18" key="1">
    <citation type="submission" date="2020-10" db="EMBL/GenBank/DDBJ databases">
        <authorList>
            <person name="Gilroy R."/>
        </authorList>
    </citation>
    <scope>NUCLEOTIDE SEQUENCE</scope>
    <source>
        <strain evidence="18">USAMLcec3-3695</strain>
    </source>
</reference>
<dbReference type="GO" id="GO:0071555">
    <property type="term" value="P:cell wall organization"/>
    <property type="evidence" value="ECO:0007669"/>
    <property type="project" value="UniProtKB-KW"/>
</dbReference>
<evidence type="ECO:0000256" key="14">
    <source>
        <dbReference type="HAMAP-Rule" id="MF_00046"/>
    </source>
</evidence>
<dbReference type="Pfam" id="PF02875">
    <property type="entry name" value="Mur_ligase_C"/>
    <property type="match status" value="1"/>
</dbReference>
<dbReference type="Gene3D" id="3.90.190.20">
    <property type="entry name" value="Mur ligase, C-terminal domain"/>
    <property type="match status" value="1"/>
</dbReference>
<evidence type="ECO:0000256" key="2">
    <source>
        <dbReference type="ARBA" id="ARBA00004752"/>
    </source>
</evidence>
<proteinExistence type="inferred from homology"/>
<dbReference type="Pfam" id="PF01225">
    <property type="entry name" value="Mur_ligase"/>
    <property type="match status" value="1"/>
</dbReference>
<keyword evidence="7 14" id="KW-0547">Nucleotide-binding</keyword>
<dbReference type="PANTHER" id="PTHR43445:SF3">
    <property type="entry name" value="UDP-N-ACETYLMURAMATE--L-ALANINE LIGASE"/>
    <property type="match status" value="1"/>
</dbReference>
<dbReference type="InterPro" id="IPR004101">
    <property type="entry name" value="Mur_ligase_C"/>
</dbReference>
<feature type="domain" description="Mur ligase central" evidence="17">
    <location>
        <begin position="113"/>
        <end position="292"/>
    </location>
</feature>
<accession>A0A9D1MCR7</accession>
<comment type="similarity">
    <text evidence="14">Belongs to the MurCDEF family.</text>
</comment>
<dbReference type="EC" id="6.3.2.8" evidence="3 14"/>
<evidence type="ECO:0000256" key="8">
    <source>
        <dbReference type="ARBA" id="ARBA00022840"/>
    </source>
</evidence>
<evidence type="ECO:0000313" key="19">
    <source>
        <dbReference type="Proteomes" id="UP000824109"/>
    </source>
</evidence>
<comment type="subcellular location">
    <subcellularLocation>
        <location evidence="1 14">Cytoplasm</location>
    </subcellularLocation>
</comment>
<feature type="domain" description="Mur ligase N-terminal catalytic" evidence="15">
    <location>
        <begin position="10"/>
        <end position="107"/>
    </location>
</feature>
<evidence type="ECO:0000313" key="18">
    <source>
        <dbReference type="EMBL" id="HIU57886.1"/>
    </source>
</evidence>
<dbReference type="Proteomes" id="UP000824109">
    <property type="component" value="Unassembled WGS sequence"/>
</dbReference>
<gene>
    <name evidence="14" type="primary">murC</name>
    <name evidence="18" type="ORF">IAA61_08795</name>
</gene>
<dbReference type="GO" id="GO:0008360">
    <property type="term" value="P:regulation of cell shape"/>
    <property type="evidence" value="ECO:0007669"/>
    <property type="project" value="UniProtKB-KW"/>
</dbReference>
<feature type="domain" description="Mur ligase C-terminal" evidence="16">
    <location>
        <begin position="314"/>
        <end position="443"/>
    </location>
</feature>
<evidence type="ECO:0000259" key="17">
    <source>
        <dbReference type="Pfam" id="PF08245"/>
    </source>
</evidence>
<dbReference type="Gene3D" id="3.40.1190.10">
    <property type="entry name" value="Mur-like, catalytic domain"/>
    <property type="match status" value="1"/>
</dbReference>
<comment type="pathway">
    <text evidence="2 14">Cell wall biogenesis; peptidoglycan biosynthesis.</text>
</comment>
<dbReference type="NCBIfam" id="TIGR01082">
    <property type="entry name" value="murC"/>
    <property type="match status" value="1"/>
</dbReference>
<evidence type="ECO:0000256" key="9">
    <source>
        <dbReference type="ARBA" id="ARBA00022960"/>
    </source>
</evidence>
<sequence length="454" mass="49561">MNDLKKNACIHFIGIGGISMSGLAHVALSKGYRVTGSDRAKSDITHRLENEGAVIYEGHDAKNIGDAELVVHTAAVKDDNPEMIEAKARGIRLIDRAEFLGALMKEYHHAVGVAGTHGKTTTTSMLAHALIGAGVDPTVSIGGELDLIGGNIHCGRSDLFVTEACEYTNSFLKFFPTVALITNIEEDHLDFFTGIEMIRDSFSQFAELTRGIGKVVAYGEDENIRLALKDSDLDIVTYGISDSNDYYAENIVYHAGYPSFDVCKNGKKLCSVSLNVPGDHNILNALATIAVCEILGVPAPEAAKGLKTFKGTHRRFEKKGFVNGAVVLDDYAHHPTEIKATLKAAKAFPHDRIICIFQPHTYSRTRTLWDEFLTAFDDTDELIITHIYAAREKPDGVTTAEKLAEAIAERGLNVRYMDDFADIEEYIKKDAREGDIVFTMGAGDVTNIGSAITE</sequence>
<dbReference type="GO" id="GO:0008763">
    <property type="term" value="F:UDP-N-acetylmuramate-L-alanine ligase activity"/>
    <property type="evidence" value="ECO:0007669"/>
    <property type="project" value="UniProtKB-UniRule"/>
</dbReference>
<evidence type="ECO:0000256" key="13">
    <source>
        <dbReference type="ARBA" id="ARBA00047833"/>
    </source>
</evidence>
<evidence type="ECO:0000256" key="6">
    <source>
        <dbReference type="ARBA" id="ARBA00022618"/>
    </source>
</evidence>
<evidence type="ECO:0000256" key="7">
    <source>
        <dbReference type="ARBA" id="ARBA00022741"/>
    </source>
</evidence>
<reference evidence="18" key="2">
    <citation type="journal article" date="2021" name="PeerJ">
        <title>Extensive microbial diversity within the chicken gut microbiome revealed by metagenomics and culture.</title>
        <authorList>
            <person name="Gilroy R."/>
            <person name="Ravi A."/>
            <person name="Getino M."/>
            <person name="Pursley I."/>
            <person name="Horton D.L."/>
            <person name="Alikhan N.F."/>
            <person name="Baker D."/>
            <person name="Gharbi K."/>
            <person name="Hall N."/>
            <person name="Watson M."/>
            <person name="Adriaenssens E.M."/>
            <person name="Foster-Nyarko E."/>
            <person name="Jarju S."/>
            <person name="Secka A."/>
            <person name="Antonio M."/>
            <person name="Oren A."/>
            <person name="Chaudhuri R.R."/>
            <person name="La Ragione R."/>
            <person name="Hildebrand F."/>
            <person name="Pallen M.J."/>
        </authorList>
    </citation>
    <scope>NUCLEOTIDE SEQUENCE</scope>
    <source>
        <strain evidence="18">USAMLcec3-3695</strain>
    </source>
</reference>